<keyword evidence="11" id="KW-1185">Reference proteome</keyword>
<evidence type="ECO:0000256" key="3">
    <source>
        <dbReference type="ARBA" id="ARBA00022448"/>
    </source>
</evidence>
<evidence type="ECO:0000256" key="6">
    <source>
        <dbReference type="ARBA" id="ARBA00022989"/>
    </source>
</evidence>
<feature type="compositionally biased region" description="Low complexity" evidence="8">
    <location>
        <begin position="102"/>
        <end position="111"/>
    </location>
</feature>
<evidence type="ECO:0000256" key="2">
    <source>
        <dbReference type="ARBA" id="ARBA00009977"/>
    </source>
</evidence>
<organism evidence="10 11">
    <name type="scientific">Dillenia turbinata</name>
    <dbReference type="NCBI Taxonomy" id="194707"/>
    <lineage>
        <taxon>Eukaryota</taxon>
        <taxon>Viridiplantae</taxon>
        <taxon>Streptophyta</taxon>
        <taxon>Embryophyta</taxon>
        <taxon>Tracheophyta</taxon>
        <taxon>Spermatophyta</taxon>
        <taxon>Magnoliopsida</taxon>
        <taxon>eudicotyledons</taxon>
        <taxon>Gunneridae</taxon>
        <taxon>Pentapetalae</taxon>
        <taxon>Dilleniales</taxon>
        <taxon>Dilleniaceae</taxon>
        <taxon>Dillenia</taxon>
    </lineage>
</organism>
<dbReference type="PANTHER" id="PTHR33228">
    <property type="entry name" value="PROTEIN GLUTAMINE DUMPER 4-RELATED"/>
    <property type="match status" value="1"/>
</dbReference>
<gene>
    <name evidence="10" type="ORF">RJ641_023038</name>
</gene>
<feature type="region of interest" description="Disordered" evidence="8">
    <location>
        <begin position="52"/>
        <end position="77"/>
    </location>
</feature>
<keyword evidence="5" id="KW-0029">Amino-acid transport</keyword>
<evidence type="ECO:0000256" key="5">
    <source>
        <dbReference type="ARBA" id="ARBA00022970"/>
    </source>
</evidence>
<keyword evidence="3" id="KW-0813">Transport</keyword>
<proteinExistence type="inferred from homology"/>
<sequence>MRPTNTNTTATLETGFHKWNSPLPYLFGSLALMFGLIAFALIILACSYRKSFSNPRNENEEEKSVKPGRSASPEIHEPKFVVLMPGDDNPTYVANPVVIVSSSSSSSSSSSTHNTEQVKSS</sequence>
<dbReference type="Proteomes" id="UP001370490">
    <property type="component" value="Unassembled WGS sequence"/>
</dbReference>
<feature type="transmembrane region" description="Helical" evidence="9">
    <location>
        <begin position="25"/>
        <end position="46"/>
    </location>
</feature>
<evidence type="ECO:0000256" key="8">
    <source>
        <dbReference type="SAM" id="MobiDB-lite"/>
    </source>
</evidence>
<dbReference type="InterPro" id="IPR040359">
    <property type="entry name" value="GDU"/>
</dbReference>
<reference evidence="10 11" key="1">
    <citation type="submission" date="2023-12" db="EMBL/GenBank/DDBJ databases">
        <title>A high-quality genome assembly for Dillenia turbinata (Dilleniales).</title>
        <authorList>
            <person name="Chanderbali A."/>
        </authorList>
    </citation>
    <scope>NUCLEOTIDE SEQUENCE [LARGE SCALE GENOMIC DNA]</scope>
    <source>
        <strain evidence="10">LSX21</strain>
        <tissue evidence="10">Leaf</tissue>
    </source>
</reference>
<accession>A0AAN8UP05</accession>
<evidence type="ECO:0000256" key="1">
    <source>
        <dbReference type="ARBA" id="ARBA00004167"/>
    </source>
</evidence>
<comment type="similarity">
    <text evidence="2">Belongs to the GLUTAMINE DUMPER 1 (TC 9.B.60) family.</text>
</comment>
<comment type="caution">
    <text evidence="10">The sequence shown here is derived from an EMBL/GenBank/DDBJ whole genome shotgun (WGS) entry which is preliminary data.</text>
</comment>
<dbReference type="PANTHER" id="PTHR33228:SF76">
    <property type="entry name" value="PROTEIN GLUTAMINE DUMPER 7"/>
    <property type="match status" value="1"/>
</dbReference>
<feature type="region of interest" description="Disordered" evidence="8">
    <location>
        <begin position="102"/>
        <end position="121"/>
    </location>
</feature>
<dbReference type="EMBL" id="JBAMMX010000027">
    <property type="protein sequence ID" value="KAK6913437.1"/>
    <property type="molecule type" value="Genomic_DNA"/>
</dbReference>
<keyword evidence="4 9" id="KW-0812">Transmembrane</keyword>
<dbReference type="GO" id="GO:0016020">
    <property type="term" value="C:membrane"/>
    <property type="evidence" value="ECO:0007669"/>
    <property type="project" value="UniProtKB-SubCell"/>
</dbReference>
<dbReference type="GO" id="GO:0006865">
    <property type="term" value="P:amino acid transport"/>
    <property type="evidence" value="ECO:0007669"/>
    <property type="project" value="UniProtKB-KW"/>
</dbReference>
<evidence type="ECO:0000256" key="9">
    <source>
        <dbReference type="SAM" id="Phobius"/>
    </source>
</evidence>
<evidence type="ECO:0000313" key="10">
    <source>
        <dbReference type="EMBL" id="KAK6913437.1"/>
    </source>
</evidence>
<dbReference type="AlphaFoldDB" id="A0AAN8UP05"/>
<keyword evidence="6 9" id="KW-1133">Transmembrane helix</keyword>
<comment type="subcellular location">
    <subcellularLocation>
        <location evidence="1">Membrane</location>
        <topology evidence="1">Single-pass membrane protein</topology>
    </subcellularLocation>
</comment>
<feature type="compositionally biased region" description="Polar residues" evidence="8">
    <location>
        <begin position="112"/>
        <end position="121"/>
    </location>
</feature>
<evidence type="ECO:0000256" key="4">
    <source>
        <dbReference type="ARBA" id="ARBA00022692"/>
    </source>
</evidence>
<protein>
    <submittedName>
        <fullName evidence="10">Uncharacterized protein</fullName>
    </submittedName>
</protein>
<evidence type="ECO:0000256" key="7">
    <source>
        <dbReference type="ARBA" id="ARBA00023136"/>
    </source>
</evidence>
<evidence type="ECO:0000313" key="11">
    <source>
        <dbReference type="Proteomes" id="UP001370490"/>
    </source>
</evidence>
<name>A0AAN8UP05_9MAGN</name>
<dbReference type="GO" id="GO:0080143">
    <property type="term" value="P:regulation of amino acid export"/>
    <property type="evidence" value="ECO:0007669"/>
    <property type="project" value="InterPro"/>
</dbReference>
<keyword evidence="7 9" id="KW-0472">Membrane</keyword>